<keyword evidence="2" id="KW-1003">Cell membrane</keyword>
<evidence type="ECO:0000256" key="3">
    <source>
        <dbReference type="ARBA" id="ARBA00022606"/>
    </source>
</evidence>
<comment type="similarity">
    <text evidence="10">Belongs to the insect chemoreceptor superfamily. Heteromeric odorant receptor channel (TC 1.A.69) family.</text>
</comment>
<evidence type="ECO:0000256" key="8">
    <source>
        <dbReference type="ARBA" id="ARBA00023170"/>
    </source>
</evidence>
<evidence type="ECO:0000256" key="6">
    <source>
        <dbReference type="ARBA" id="ARBA00022989"/>
    </source>
</evidence>
<comment type="subcellular location">
    <subcellularLocation>
        <location evidence="1 10">Cell membrane</location>
        <topology evidence="1 10">Multi-pass membrane protein</topology>
    </subcellularLocation>
</comment>
<dbReference type="Pfam" id="PF02949">
    <property type="entry name" value="7tm_6"/>
    <property type="match status" value="1"/>
</dbReference>
<evidence type="ECO:0000256" key="2">
    <source>
        <dbReference type="ARBA" id="ARBA00022475"/>
    </source>
</evidence>
<evidence type="ECO:0000256" key="5">
    <source>
        <dbReference type="ARBA" id="ARBA00022725"/>
    </source>
</evidence>
<sequence>MSFFELNVKILKISGLWVPLDARNYRRTMCLNLSNVFYSMVFFTIAEFAAVPASAADLTDLVKNLNMSVSFLLTFFKVAVWFVRRKEILNIMTILQSTSNSFENAPEFDPKRIVDKEQKIKDALTKTFFVLAFTVPTSACLLTLGTVIVSDDFSFKLPYRSYVPFNYRSSKFAYSVALVYQCFALLSCGTITVGFDMLFTSLVSFTSAHLQILQGAFRTIKIRCVNHRTKNVRKDMEREMIKCVKHLQLIVGICDALENIFTYLILLQMVVSLVVFCTCLYLISTMPITSLGNEIAYMLAIENQLAVYCYAGNKLTSRGEEIPFAIYESDWFGATKRYKNDMIMTMIRMGKPIYLTAGKFTVLTLSTFVTIGRGSYSLLAMLKNS</sequence>
<dbReference type="PANTHER" id="PTHR21137:SF35">
    <property type="entry name" value="ODORANT RECEPTOR 19A-RELATED"/>
    <property type="match status" value="1"/>
</dbReference>
<feature type="transmembrane region" description="Helical" evidence="10">
    <location>
        <begin position="33"/>
        <end position="53"/>
    </location>
</feature>
<evidence type="ECO:0000256" key="7">
    <source>
        <dbReference type="ARBA" id="ARBA00023136"/>
    </source>
</evidence>
<protein>
    <recommendedName>
        <fullName evidence="10">Odorant receptor</fullName>
    </recommendedName>
</protein>
<keyword evidence="6 10" id="KW-1133">Transmembrane helix</keyword>
<evidence type="ECO:0000313" key="11">
    <source>
        <dbReference type="Proteomes" id="UP000695000"/>
    </source>
</evidence>
<feature type="transmembrane region" description="Helical" evidence="10">
    <location>
        <begin position="353"/>
        <end position="376"/>
    </location>
</feature>
<feature type="transmembrane region" description="Helical" evidence="10">
    <location>
        <begin position="295"/>
        <end position="311"/>
    </location>
</feature>
<keyword evidence="9 10" id="KW-0807">Transducer</keyword>
<keyword evidence="4 10" id="KW-0812">Transmembrane</keyword>
<dbReference type="RefSeq" id="XP_017777958.1">
    <property type="nucleotide sequence ID" value="XM_017922469.1"/>
</dbReference>
<gene>
    <name evidence="12" type="primary">LOC108563715</name>
</gene>
<name>A0ABM1MTQ8_NICVS</name>
<keyword evidence="8 10" id="KW-0675">Receptor</keyword>
<dbReference type="PANTHER" id="PTHR21137">
    <property type="entry name" value="ODORANT RECEPTOR"/>
    <property type="match status" value="1"/>
</dbReference>
<feature type="transmembrane region" description="Helical" evidence="10">
    <location>
        <begin position="260"/>
        <end position="283"/>
    </location>
</feature>
<proteinExistence type="inferred from homology"/>
<reference evidence="12" key="1">
    <citation type="submission" date="2025-08" db="UniProtKB">
        <authorList>
            <consortium name="RefSeq"/>
        </authorList>
    </citation>
    <scope>IDENTIFICATION</scope>
    <source>
        <tissue evidence="12">Whole Larva</tissue>
    </source>
</reference>
<dbReference type="InterPro" id="IPR004117">
    <property type="entry name" value="7tm6_olfct_rcpt"/>
</dbReference>
<organism evidence="11 12">
    <name type="scientific">Nicrophorus vespilloides</name>
    <name type="common">Boreal carrion beetle</name>
    <dbReference type="NCBI Taxonomy" id="110193"/>
    <lineage>
        <taxon>Eukaryota</taxon>
        <taxon>Metazoa</taxon>
        <taxon>Ecdysozoa</taxon>
        <taxon>Arthropoda</taxon>
        <taxon>Hexapoda</taxon>
        <taxon>Insecta</taxon>
        <taxon>Pterygota</taxon>
        <taxon>Neoptera</taxon>
        <taxon>Endopterygota</taxon>
        <taxon>Coleoptera</taxon>
        <taxon>Polyphaga</taxon>
        <taxon>Staphyliniformia</taxon>
        <taxon>Silphidae</taxon>
        <taxon>Nicrophorinae</taxon>
        <taxon>Nicrophorus</taxon>
    </lineage>
</organism>
<feature type="transmembrane region" description="Helical" evidence="10">
    <location>
        <begin position="128"/>
        <end position="149"/>
    </location>
</feature>
<evidence type="ECO:0000256" key="4">
    <source>
        <dbReference type="ARBA" id="ARBA00022692"/>
    </source>
</evidence>
<accession>A0ABM1MTQ8</accession>
<dbReference type="GeneID" id="108563715"/>
<feature type="transmembrane region" description="Helical" evidence="10">
    <location>
        <begin position="65"/>
        <end position="83"/>
    </location>
</feature>
<evidence type="ECO:0000256" key="10">
    <source>
        <dbReference type="RuleBase" id="RU351113"/>
    </source>
</evidence>
<evidence type="ECO:0000313" key="12">
    <source>
        <dbReference type="RefSeq" id="XP_017777958.1"/>
    </source>
</evidence>
<keyword evidence="3 10" id="KW-0716">Sensory transduction</keyword>
<keyword evidence="7 10" id="KW-0472">Membrane</keyword>
<feature type="transmembrane region" description="Helical" evidence="10">
    <location>
        <begin position="172"/>
        <end position="195"/>
    </location>
</feature>
<keyword evidence="11" id="KW-1185">Reference proteome</keyword>
<evidence type="ECO:0000256" key="1">
    <source>
        <dbReference type="ARBA" id="ARBA00004651"/>
    </source>
</evidence>
<dbReference type="Proteomes" id="UP000695000">
    <property type="component" value="Unplaced"/>
</dbReference>
<evidence type="ECO:0000256" key="9">
    <source>
        <dbReference type="ARBA" id="ARBA00023224"/>
    </source>
</evidence>
<keyword evidence="5 10" id="KW-0552">Olfaction</keyword>